<dbReference type="Pfam" id="PF07103">
    <property type="entry name" value="DUF1365"/>
    <property type="match status" value="1"/>
</dbReference>
<dbReference type="Proteomes" id="UP000471298">
    <property type="component" value="Unassembled WGS sequence"/>
</dbReference>
<name>A0A6N7ESB3_9GAMM</name>
<proteinExistence type="predicted"/>
<sequence length="306" mass="35131">MKDAAVKDAAENAEKDSPLTETLTTPCLQSPNAQSPNAQSPNTQSPCAQFSCPQLLSARVMHQRLDPKKNGFSYGVYYIAIPLASIANGRLGKIMPVNRFGLHSFYSKDHGYRDNRSLQTWIDDRLSEHGIALPHQVVLITMPRILGYVFNPVSFWLCYNQNNELYCTVNEVNNTFGETHSYLCHPQNGQPIDKNQWMQADKQFHVSPFLPREGYYWFRYHITAKHAQIQIDYYGKNNQKTLITTVNGAFSPLSRASLRRAWYKTPLLTIKVITLIHYQALKILGKKIRHIKKPDPHDRKTTKNQR</sequence>
<dbReference type="EMBL" id="WHNW01000002">
    <property type="protein sequence ID" value="MPV85431.1"/>
    <property type="molecule type" value="Genomic_DNA"/>
</dbReference>
<dbReference type="PANTHER" id="PTHR33973">
    <property type="entry name" value="OS07G0153300 PROTEIN"/>
    <property type="match status" value="1"/>
</dbReference>
<dbReference type="PANTHER" id="PTHR33973:SF4">
    <property type="entry name" value="OS07G0153300 PROTEIN"/>
    <property type="match status" value="1"/>
</dbReference>
<protein>
    <submittedName>
        <fullName evidence="2">DUF1365 family protein</fullName>
    </submittedName>
</protein>
<evidence type="ECO:0000313" key="3">
    <source>
        <dbReference type="Proteomes" id="UP000471298"/>
    </source>
</evidence>
<comment type="caution">
    <text evidence="2">The sequence shown here is derived from an EMBL/GenBank/DDBJ whole genome shotgun (WGS) entry which is preliminary data.</text>
</comment>
<dbReference type="InParanoid" id="A0A6N7ESB3"/>
<accession>A0A6N7ESB3</accession>
<organism evidence="2 3">
    <name type="scientific">Ostreibacterium oceani</name>
    <dbReference type="NCBI Taxonomy" id="2654998"/>
    <lineage>
        <taxon>Bacteria</taxon>
        <taxon>Pseudomonadati</taxon>
        <taxon>Pseudomonadota</taxon>
        <taxon>Gammaproteobacteria</taxon>
        <taxon>Cardiobacteriales</taxon>
        <taxon>Ostreibacteriaceae</taxon>
        <taxon>Ostreibacterium</taxon>
    </lineage>
</organism>
<dbReference type="AlphaFoldDB" id="A0A6N7ESB3"/>
<gene>
    <name evidence="2" type="ORF">GCU85_01615</name>
</gene>
<dbReference type="InterPro" id="IPR010775">
    <property type="entry name" value="DUF1365"/>
</dbReference>
<keyword evidence="3" id="KW-1185">Reference proteome</keyword>
<evidence type="ECO:0000313" key="2">
    <source>
        <dbReference type="EMBL" id="MPV85431.1"/>
    </source>
</evidence>
<reference evidence="2 3" key="1">
    <citation type="submission" date="2019-10" db="EMBL/GenBank/DDBJ databases">
        <title>Cardiobacteriales fam. a chemoheterotrophic member of the order Cardiobacteriales, and proposal of Cardiobacteriales fam. nov.</title>
        <authorList>
            <person name="Wang C."/>
        </authorList>
    </citation>
    <scope>NUCLEOTIDE SEQUENCE [LARGE SCALE GENOMIC DNA]</scope>
    <source>
        <strain evidence="2 3">ML27</strain>
    </source>
</reference>
<evidence type="ECO:0000256" key="1">
    <source>
        <dbReference type="SAM" id="MobiDB-lite"/>
    </source>
</evidence>
<dbReference type="RefSeq" id="WP_152808683.1">
    <property type="nucleotide sequence ID" value="NZ_WHNW01000002.1"/>
</dbReference>
<feature type="region of interest" description="Disordered" evidence="1">
    <location>
        <begin position="1"/>
        <end position="46"/>
    </location>
</feature>
<feature type="compositionally biased region" description="Polar residues" evidence="1">
    <location>
        <begin position="19"/>
        <end position="46"/>
    </location>
</feature>
<feature type="compositionally biased region" description="Basic and acidic residues" evidence="1">
    <location>
        <begin position="1"/>
        <end position="18"/>
    </location>
</feature>